<reference evidence="1" key="1">
    <citation type="submission" date="2021-10" db="EMBL/GenBank/DDBJ databases">
        <title>Melipona bicolor Genome sequencing and assembly.</title>
        <authorList>
            <person name="Araujo N.S."/>
            <person name="Arias M.C."/>
        </authorList>
    </citation>
    <scope>NUCLEOTIDE SEQUENCE</scope>
    <source>
        <strain evidence="1">USP_2M_L1-L4_2017</strain>
        <tissue evidence="1">Whole body</tissue>
    </source>
</reference>
<gene>
    <name evidence="1" type="ORF">K0M31_000580</name>
</gene>
<comment type="caution">
    <text evidence="1">The sequence shown here is derived from an EMBL/GenBank/DDBJ whole genome shotgun (WGS) entry which is preliminary data.</text>
</comment>
<name>A0AA40KWV5_9HYME</name>
<proteinExistence type="predicted"/>
<keyword evidence="2" id="KW-1185">Reference proteome</keyword>
<protein>
    <submittedName>
        <fullName evidence="1">Uncharacterized protein</fullName>
    </submittedName>
</protein>
<evidence type="ECO:0000313" key="2">
    <source>
        <dbReference type="Proteomes" id="UP001177670"/>
    </source>
</evidence>
<organism evidence="1 2">
    <name type="scientific">Melipona bicolor</name>
    <dbReference type="NCBI Taxonomy" id="60889"/>
    <lineage>
        <taxon>Eukaryota</taxon>
        <taxon>Metazoa</taxon>
        <taxon>Ecdysozoa</taxon>
        <taxon>Arthropoda</taxon>
        <taxon>Hexapoda</taxon>
        <taxon>Insecta</taxon>
        <taxon>Pterygota</taxon>
        <taxon>Neoptera</taxon>
        <taxon>Endopterygota</taxon>
        <taxon>Hymenoptera</taxon>
        <taxon>Apocrita</taxon>
        <taxon>Aculeata</taxon>
        <taxon>Apoidea</taxon>
        <taxon>Anthophila</taxon>
        <taxon>Apidae</taxon>
        <taxon>Melipona</taxon>
    </lineage>
</organism>
<sequence>MNVQTTSHPPTDRVLLPTLFRTNFILGISTRICLFQQPPRQSQQSQPRKQLVVSSRLAIPAPITWTIQLFRAEPGQAQTDRRFFQSGARTVGGGNRSSSISRYGGTRIGVTQALICRSLSFFDLDTRSWPGLAFWARPTKRYGAIPSERALVRPAVDGTGAPAELRRAYRYGIDYERVDLIGFLSKLIRSAIPCPVV</sequence>
<dbReference type="AlphaFoldDB" id="A0AA40KWV5"/>
<evidence type="ECO:0000313" key="1">
    <source>
        <dbReference type="EMBL" id="KAK1136011.1"/>
    </source>
</evidence>
<accession>A0AA40KWV5</accession>
<dbReference type="Proteomes" id="UP001177670">
    <property type="component" value="Unassembled WGS sequence"/>
</dbReference>
<dbReference type="EMBL" id="JAHYIQ010000001">
    <property type="protein sequence ID" value="KAK1136011.1"/>
    <property type="molecule type" value="Genomic_DNA"/>
</dbReference>